<name>A0ABX7SM19_9CAUL</name>
<keyword evidence="2" id="KW-1003">Cell membrane</keyword>
<feature type="transmembrane region" description="Helical" evidence="6">
    <location>
        <begin position="197"/>
        <end position="218"/>
    </location>
</feature>
<reference evidence="8 9" key="1">
    <citation type="submission" date="2020-09" db="EMBL/GenBank/DDBJ databases">
        <title>Brevundimonas sp. LVF1 isolated from an oligotrophic pond in Goettingen, Germany.</title>
        <authorList>
            <person name="Friedrich I."/>
            <person name="Klassen A."/>
            <person name="Neubauer H."/>
            <person name="Schneider D."/>
            <person name="Hertel R."/>
            <person name="Daniel R."/>
        </authorList>
    </citation>
    <scope>NUCLEOTIDE SEQUENCE [LARGE SCALE GENOMIC DNA]</scope>
    <source>
        <strain evidence="8 9">LVF1</strain>
    </source>
</reference>
<dbReference type="EMBL" id="CP062006">
    <property type="protein sequence ID" value="QTC88747.1"/>
    <property type="molecule type" value="Genomic_DNA"/>
</dbReference>
<feature type="transmembrane region" description="Helical" evidence="6">
    <location>
        <begin position="45"/>
        <end position="70"/>
    </location>
</feature>
<feature type="transmembrane region" description="Helical" evidence="6">
    <location>
        <begin position="238"/>
        <end position="259"/>
    </location>
</feature>
<keyword evidence="9" id="KW-1185">Reference proteome</keyword>
<feature type="transmembrane region" description="Helical" evidence="6">
    <location>
        <begin position="118"/>
        <end position="134"/>
    </location>
</feature>
<dbReference type="Pfam" id="PF05425">
    <property type="entry name" value="CopD"/>
    <property type="match status" value="1"/>
</dbReference>
<dbReference type="Proteomes" id="UP000663942">
    <property type="component" value="Chromosome"/>
</dbReference>
<dbReference type="NCBIfam" id="NF033808">
    <property type="entry name" value="copper_CopD"/>
    <property type="match status" value="1"/>
</dbReference>
<evidence type="ECO:0000256" key="5">
    <source>
        <dbReference type="ARBA" id="ARBA00023136"/>
    </source>
</evidence>
<protein>
    <submittedName>
        <fullName evidence="8">Copper homeostasis membrane protein CopD</fullName>
    </submittedName>
</protein>
<dbReference type="InterPro" id="IPR008457">
    <property type="entry name" value="Cu-R_CopD_dom"/>
</dbReference>
<feature type="transmembrane region" description="Helical" evidence="6">
    <location>
        <begin position="90"/>
        <end position="111"/>
    </location>
</feature>
<evidence type="ECO:0000313" key="9">
    <source>
        <dbReference type="Proteomes" id="UP000663942"/>
    </source>
</evidence>
<evidence type="ECO:0000256" key="4">
    <source>
        <dbReference type="ARBA" id="ARBA00022989"/>
    </source>
</evidence>
<sequence length="309" mass="32266">MLEFAVVLLRLAQYVGAMLLLGVPLFFAFRMPTSDAAVERWPRKTLLIAAAVTAAASLAALVLQTAVMAGSMAEALKPASLAYMAFDMEIGRAFVARALVAALAGVLLLVLRPGRATWIDLTVLGLMVCASLAWTGHGAATEGVPGFVHLGADIIHAAAAAMWLGALAALGLFLAIPHGDPERDRLTHDALHGFAGMGTLAVGLLVATGLVNTWFLVGPDRLGALLTTPYGLLLSAKLTVFVGMLALAASNRFVLTPCLHRSLEDESQKPSAIRALRRSLLLETALAVLLLGLVAVMGTLAPPAAMMMM</sequence>
<evidence type="ECO:0000256" key="6">
    <source>
        <dbReference type="SAM" id="Phobius"/>
    </source>
</evidence>
<evidence type="ECO:0000259" key="7">
    <source>
        <dbReference type="Pfam" id="PF05425"/>
    </source>
</evidence>
<feature type="transmembrane region" description="Helical" evidence="6">
    <location>
        <begin position="12"/>
        <end position="33"/>
    </location>
</feature>
<dbReference type="InterPro" id="IPR032694">
    <property type="entry name" value="CopC/D"/>
</dbReference>
<proteinExistence type="predicted"/>
<dbReference type="RefSeq" id="WP_178828408.1">
    <property type="nucleotide sequence ID" value="NZ_CP062006.1"/>
</dbReference>
<feature type="domain" description="Copper resistance protein D" evidence="7">
    <location>
        <begin position="190"/>
        <end position="297"/>
    </location>
</feature>
<keyword evidence="5 6" id="KW-0472">Membrane</keyword>
<dbReference type="InterPro" id="IPR047689">
    <property type="entry name" value="CopD"/>
</dbReference>
<dbReference type="PANTHER" id="PTHR34820:SF4">
    <property type="entry name" value="INNER MEMBRANE PROTEIN YEBZ"/>
    <property type="match status" value="1"/>
</dbReference>
<dbReference type="PANTHER" id="PTHR34820">
    <property type="entry name" value="INNER MEMBRANE PROTEIN YEBZ"/>
    <property type="match status" value="1"/>
</dbReference>
<evidence type="ECO:0000256" key="1">
    <source>
        <dbReference type="ARBA" id="ARBA00004651"/>
    </source>
</evidence>
<comment type="subcellular location">
    <subcellularLocation>
        <location evidence="1">Cell membrane</location>
        <topology evidence="1">Multi-pass membrane protein</topology>
    </subcellularLocation>
</comment>
<keyword evidence="4 6" id="KW-1133">Transmembrane helix</keyword>
<evidence type="ECO:0000313" key="8">
    <source>
        <dbReference type="EMBL" id="QTC88747.1"/>
    </source>
</evidence>
<keyword evidence="3 6" id="KW-0812">Transmembrane</keyword>
<accession>A0ABX7SM19</accession>
<organism evidence="8 9">
    <name type="scientific">Brevundimonas pondensis</name>
    <dbReference type="NCBI Taxonomy" id="2774189"/>
    <lineage>
        <taxon>Bacteria</taxon>
        <taxon>Pseudomonadati</taxon>
        <taxon>Pseudomonadota</taxon>
        <taxon>Alphaproteobacteria</taxon>
        <taxon>Caulobacterales</taxon>
        <taxon>Caulobacteraceae</taxon>
        <taxon>Brevundimonas</taxon>
    </lineage>
</organism>
<feature type="transmembrane region" description="Helical" evidence="6">
    <location>
        <begin position="280"/>
        <end position="301"/>
    </location>
</feature>
<gene>
    <name evidence="8" type="primary">copD</name>
    <name evidence="8" type="ORF">IFE19_05160</name>
</gene>
<evidence type="ECO:0000256" key="2">
    <source>
        <dbReference type="ARBA" id="ARBA00022475"/>
    </source>
</evidence>
<evidence type="ECO:0000256" key="3">
    <source>
        <dbReference type="ARBA" id="ARBA00022692"/>
    </source>
</evidence>
<feature type="transmembrane region" description="Helical" evidence="6">
    <location>
        <begin position="154"/>
        <end position="176"/>
    </location>
</feature>